<comment type="caution">
    <text evidence="2">The sequence shown here is derived from an EMBL/GenBank/DDBJ whole genome shotgun (WGS) entry which is preliminary data.</text>
</comment>
<feature type="signal peptide" evidence="1">
    <location>
        <begin position="1"/>
        <end position="19"/>
    </location>
</feature>
<evidence type="ECO:0000313" key="3">
    <source>
        <dbReference type="Proteomes" id="UP001054945"/>
    </source>
</evidence>
<proteinExistence type="predicted"/>
<evidence type="ECO:0000256" key="1">
    <source>
        <dbReference type="SAM" id="SignalP"/>
    </source>
</evidence>
<evidence type="ECO:0008006" key="4">
    <source>
        <dbReference type="Google" id="ProtNLM"/>
    </source>
</evidence>
<keyword evidence="3" id="KW-1185">Reference proteome</keyword>
<dbReference type="AlphaFoldDB" id="A0AAV4Q4G0"/>
<gene>
    <name evidence="2" type="ORF">CEXT_600181</name>
</gene>
<evidence type="ECO:0000313" key="2">
    <source>
        <dbReference type="EMBL" id="GIY04335.1"/>
    </source>
</evidence>
<dbReference type="EMBL" id="BPLR01005699">
    <property type="protein sequence ID" value="GIY04335.1"/>
    <property type="molecule type" value="Genomic_DNA"/>
</dbReference>
<keyword evidence="1" id="KW-0732">Signal</keyword>
<organism evidence="2 3">
    <name type="scientific">Caerostris extrusa</name>
    <name type="common">Bark spider</name>
    <name type="synonym">Caerostris bankana</name>
    <dbReference type="NCBI Taxonomy" id="172846"/>
    <lineage>
        <taxon>Eukaryota</taxon>
        <taxon>Metazoa</taxon>
        <taxon>Ecdysozoa</taxon>
        <taxon>Arthropoda</taxon>
        <taxon>Chelicerata</taxon>
        <taxon>Arachnida</taxon>
        <taxon>Araneae</taxon>
        <taxon>Araneomorphae</taxon>
        <taxon>Entelegynae</taxon>
        <taxon>Araneoidea</taxon>
        <taxon>Araneidae</taxon>
        <taxon>Caerostris</taxon>
    </lineage>
</organism>
<name>A0AAV4Q4G0_CAEEX</name>
<protein>
    <recommendedName>
        <fullName evidence="4">Secreted protein</fullName>
    </recommendedName>
</protein>
<accession>A0AAV4Q4G0</accession>
<reference evidence="2 3" key="1">
    <citation type="submission" date="2021-06" db="EMBL/GenBank/DDBJ databases">
        <title>Caerostris extrusa draft genome.</title>
        <authorList>
            <person name="Kono N."/>
            <person name="Arakawa K."/>
        </authorList>
    </citation>
    <scope>NUCLEOTIDE SEQUENCE [LARGE SCALE GENOMIC DNA]</scope>
</reference>
<sequence length="126" mass="14255">MWGISLRFALTGARRGASCCLIMSLTMSNILKRSETNRSPGASTPQSPKCHFLWLHTSDHSTKRDPSGSSVWCCCQYQAPTRHSAENTKQCEFKSSVSFFYFYKVSFWSIVPLLLAEKKSAPPNRR</sequence>
<dbReference type="Proteomes" id="UP001054945">
    <property type="component" value="Unassembled WGS sequence"/>
</dbReference>
<feature type="chain" id="PRO_5043652131" description="Secreted protein" evidence="1">
    <location>
        <begin position="20"/>
        <end position="126"/>
    </location>
</feature>